<dbReference type="GO" id="GO:0005886">
    <property type="term" value="C:plasma membrane"/>
    <property type="evidence" value="ECO:0007669"/>
    <property type="project" value="UniProtKB-SubCell"/>
</dbReference>
<reference evidence="15" key="1">
    <citation type="submission" date="2016-10" db="EMBL/GenBank/DDBJ databases">
        <authorList>
            <person name="Varghese N."/>
            <person name="Submissions S."/>
        </authorList>
    </citation>
    <scope>NUCLEOTIDE SEQUENCE [LARGE SCALE GENOMIC DNA]</scope>
    <source>
        <strain evidence="15">DSM 25157</strain>
    </source>
</reference>
<dbReference type="GO" id="GO:0016887">
    <property type="term" value="F:ATP hydrolysis activity"/>
    <property type="evidence" value="ECO:0007669"/>
    <property type="project" value="InterPro"/>
</dbReference>
<evidence type="ECO:0000256" key="10">
    <source>
        <dbReference type="ARBA" id="ARBA00023136"/>
    </source>
</evidence>
<evidence type="ECO:0000256" key="9">
    <source>
        <dbReference type="ARBA" id="ARBA00022989"/>
    </source>
</evidence>
<dbReference type="InterPro" id="IPR023214">
    <property type="entry name" value="HAD_sf"/>
</dbReference>
<dbReference type="PANTHER" id="PTHR43520">
    <property type="entry name" value="ATP7, ISOFORM B"/>
    <property type="match status" value="1"/>
</dbReference>
<dbReference type="InterPro" id="IPR059000">
    <property type="entry name" value="ATPase_P-type_domA"/>
</dbReference>
<feature type="compositionally biased region" description="Basic residues" evidence="12">
    <location>
        <begin position="1"/>
        <end position="11"/>
    </location>
</feature>
<feature type="transmembrane region" description="Helical" evidence="11">
    <location>
        <begin position="286"/>
        <end position="304"/>
    </location>
</feature>
<dbReference type="GO" id="GO:0005524">
    <property type="term" value="F:ATP binding"/>
    <property type="evidence" value="ECO:0007669"/>
    <property type="project" value="UniProtKB-UniRule"/>
</dbReference>
<dbReference type="SUPFAM" id="SSF47240">
    <property type="entry name" value="Ferritin-like"/>
    <property type="match status" value="1"/>
</dbReference>
<feature type="transmembrane region" description="Helical" evidence="11">
    <location>
        <begin position="248"/>
        <end position="274"/>
    </location>
</feature>
<dbReference type="FunFam" id="2.70.150.10:FF:000020">
    <property type="entry name" value="Copper-exporting P-type ATPase A"/>
    <property type="match status" value="1"/>
</dbReference>
<dbReference type="SUPFAM" id="SSF56784">
    <property type="entry name" value="HAD-like"/>
    <property type="match status" value="1"/>
</dbReference>
<dbReference type="InterPro" id="IPR045800">
    <property type="entry name" value="HMBD"/>
</dbReference>
<dbReference type="InterPro" id="IPR036412">
    <property type="entry name" value="HAD-like_sf"/>
</dbReference>
<dbReference type="NCBIfam" id="TIGR01511">
    <property type="entry name" value="ATPase-IB1_Cu"/>
    <property type="match status" value="1"/>
</dbReference>
<dbReference type="InterPro" id="IPR023298">
    <property type="entry name" value="ATPase_P-typ_TM_dom_sf"/>
</dbReference>
<keyword evidence="3 11" id="KW-1003">Cell membrane</keyword>
<keyword evidence="8" id="KW-1278">Translocase</keyword>
<dbReference type="InterPro" id="IPR001757">
    <property type="entry name" value="P_typ_ATPase"/>
</dbReference>
<dbReference type="InterPro" id="IPR009078">
    <property type="entry name" value="Ferritin-like_SF"/>
</dbReference>
<feature type="transmembrane region" description="Helical" evidence="11">
    <location>
        <begin position="808"/>
        <end position="830"/>
    </location>
</feature>
<dbReference type="InterPro" id="IPR011017">
    <property type="entry name" value="TRASH_dom"/>
</dbReference>
<feature type="transmembrane region" description="Helical" evidence="11">
    <location>
        <begin position="467"/>
        <end position="490"/>
    </location>
</feature>
<dbReference type="SUPFAM" id="SSF81665">
    <property type="entry name" value="Calcium ATPase, transmembrane domain M"/>
    <property type="match status" value="1"/>
</dbReference>
<evidence type="ECO:0000256" key="6">
    <source>
        <dbReference type="ARBA" id="ARBA00022741"/>
    </source>
</evidence>
<sequence length="837" mass="88936">MDTHAHHHHGSHPLAEPAPPTDLKDPVCGMTVTEQSEHHSTHEGRPYYFCSAKCQGKFAANPLQYLVSAAPADTAPEPAGTIYTCPMHPEVRQDHPGNCPKCQMRLVPEGDAVSSHEHGHNPPHKPQPVAPADTAPEPAGTIYTCPMHPEVRQDHPGTCPKCGMTLEPIIPLDEEDNHELKDFQRRFWWTLPFTFIVTILAMFGHRLGWFDLKVQTWLELALSLPVVLWTGWPFFVRGWQSLVLRSPNMWTLIGLGTGAAFLYSLVATLAPGVFPDSFVSMGRVAVYYEAAVVIISLTMLGQIIELKARSQTSAAIKALLGLAPKTARRINADGSEEDVPLNHVHVGDLLRIRPGEKVPVDGIVTEGSSAVDESMLTGEPVPVTKRIGDNVIGATMNTSGALVMRSEKVGAATMLSQIVQMVANAQRSKAPMQRMADVVAGKFVLVVVLIAIATFFVWGLFGPEPSWVFGLINAVAVLIIACPCALGLATPMSVMVATGRAATQGVLFRDAGAIEKMREVDTLIVDKTGTLTEGKPAFDTAVGAAGYTADEVLRLAASLDQGSEHPLAEAIVSAARAKGLELVKPVDFESGSGIGVRGLVDGKRLVLGNTALMAQEGVATDALKTDAERLRSEGASVMHLAVDRQLAGILAVTDPIKATTLEAIKALHASGLRIVMATGDGLTTAKAVGAKLGIDEVHGEVKPADKLALVERLQKEGHIVAMAGDGINDAPALAKADVGVAMGTGTDVAMNSGQVTLVKGDLRGITAARDISTDTVRNMRQNLLFAFVYNGIGVPIAAGVLYPFTGWLLSPLIAALAMSMSSVSVIGNALRLRRSKK</sequence>
<dbReference type="Pfam" id="PF00702">
    <property type="entry name" value="Hydrolase"/>
    <property type="match status" value="1"/>
</dbReference>
<dbReference type="EMBL" id="FNQJ01000018">
    <property type="protein sequence ID" value="SEA57508.1"/>
    <property type="molecule type" value="Genomic_DNA"/>
</dbReference>
<comment type="similarity">
    <text evidence="2 11">Belongs to the cation transport ATPase (P-type) (TC 3.A.3) family. Type IB subfamily.</text>
</comment>
<keyword evidence="9 11" id="KW-1133">Transmembrane helix</keyword>
<evidence type="ECO:0000256" key="2">
    <source>
        <dbReference type="ARBA" id="ARBA00006024"/>
    </source>
</evidence>
<feature type="transmembrane region" description="Helical" evidence="11">
    <location>
        <begin position="439"/>
        <end position="461"/>
    </location>
</feature>
<dbReference type="NCBIfam" id="TIGR01525">
    <property type="entry name" value="ATPase-IB_hvy"/>
    <property type="match status" value="1"/>
</dbReference>
<dbReference type="GO" id="GO:0005507">
    <property type="term" value="F:copper ion binding"/>
    <property type="evidence" value="ECO:0007669"/>
    <property type="project" value="TreeGrafter"/>
</dbReference>
<evidence type="ECO:0000313" key="14">
    <source>
        <dbReference type="EMBL" id="SEA57508.1"/>
    </source>
</evidence>
<keyword evidence="10 11" id="KW-0472">Membrane</keyword>
<feature type="domain" description="TRASH" evidence="13">
    <location>
        <begin position="25"/>
        <end position="62"/>
    </location>
</feature>
<dbReference type="InterPro" id="IPR044492">
    <property type="entry name" value="P_typ_ATPase_HD_dom"/>
</dbReference>
<dbReference type="GO" id="GO:0060003">
    <property type="term" value="P:copper ion export"/>
    <property type="evidence" value="ECO:0007669"/>
    <property type="project" value="UniProtKB-ARBA"/>
</dbReference>
<dbReference type="Pfam" id="PF19335">
    <property type="entry name" value="HMBD"/>
    <property type="match status" value="2"/>
</dbReference>
<dbReference type="InterPro" id="IPR023299">
    <property type="entry name" value="ATPase_P-typ_cyto_dom_N"/>
</dbReference>
<dbReference type="SFLD" id="SFLDS00003">
    <property type="entry name" value="Haloacid_Dehalogenase"/>
    <property type="match status" value="1"/>
</dbReference>
<dbReference type="STRING" id="592050.SAMN05421875_11835"/>
<dbReference type="CDD" id="cd02094">
    <property type="entry name" value="P-type_ATPase_Cu-like"/>
    <property type="match status" value="1"/>
</dbReference>
<dbReference type="PRINTS" id="PR00119">
    <property type="entry name" value="CATATPASE"/>
</dbReference>
<dbReference type="Proteomes" id="UP000199002">
    <property type="component" value="Unassembled WGS sequence"/>
</dbReference>
<dbReference type="SFLD" id="SFLDF00027">
    <property type="entry name" value="p-type_atpase"/>
    <property type="match status" value="1"/>
</dbReference>
<feature type="region of interest" description="Disordered" evidence="12">
    <location>
        <begin position="1"/>
        <end position="25"/>
    </location>
</feature>
<dbReference type="PANTHER" id="PTHR43520:SF8">
    <property type="entry name" value="P-TYPE CU(+) TRANSPORTER"/>
    <property type="match status" value="1"/>
</dbReference>
<keyword evidence="5 11" id="KW-0479">Metal-binding</keyword>
<feature type="region of interest" description="Disordered" evidence="12">
    <location>
        <begin position="111"/>
        <end position="138"/>
    </location>
</feature>
<evidence type="ECO:0000256" key="3">
    <source>
        <dbReference type="ARBA" id="ARBA00022475"/>
    </source>
</evidence>
<evidence type="ECO:0000313" key="15">
    <source>
        <dbReference type="Proteomes" id="UP000199002"/>
    </source>
</evidence>
<dbReference type="Gene3D" id="3.40.50.1000">
    <property type="entry name" value="HAD superfamily/HAD-like"/>
    <property type="match status" value="1"/>
</dbReference>
<evidence type="ECO:0000256" key="1">
    <source>
        <dbReference type="ARBA" id="ARBA00004651"/>
    </source>
</evidence>
<organism evidence="14 15">
    <name type="scientific">Acidovorax soli</name>
    <dbReference type="NCBI Taxonomy" id="592050"/>
    <lineage>
        <taxon>Bacteria</taxon>
        <taxon>Pseudomonadati</taxon>
        <taxon>Pseudomonadota</taxon>
        <taxon>Betaproteobacteria</taxon>
        <taxon>Burkholderiales</taxon>
        <taxon>Comamonadaceae</taxon>
        <taxon>Acidovorax</taxon>
    </lineage>
</organism>
<evidence type="ECO:0000256" key="8">
    <source>
        <dbReference type="ARBA" id="ARBA00022967"/>
    </source>
</evidence>
<name>A0A1H4CAY4_9BURK</name>
<dbReference type="AlphaFoldDB" id="A0A1H4CAY4"/>
<evidence type="ECO:0000259" key="13">
    <source>
        <dbReference type="SMART" id="SM00746"/>
    </source>
</evidence>
<dbReference type="GO" id="GO:0016491">
    <property type="term" value="F:oxidoreductase activity"/>
    <property type="evidence" value="ECO:0007669"/>
    <property type="project" value="InterPro"/>
</dbReference>
<feature type="transmembrane region" description="Helical" evidence="11">
    <location>
        <begin position="187"/>
        <end position="205"/>
    </location>
</feature>
<dbReference type="Pfam" id="PF00122">
    <property type="entry name" value="E1-E2_ATPase"/>
    <property type="match status" value="1"/>
</dbReference>
<dbReference type="InterPro" id="IPR008250">
    <property type="entry name" value="ATPase_P-typ_transduc_dom_A_sf"/>
</dbReference>
<evidence type="ECO:0000256" key="5">
    <source>
        <dbReference type="ARBA" id="ARBA00022723"/>
    </source>
</evidence>
<evidence type="ECO:0000256" key="4">
    <source>
        <dbReference type="ARBA" id="ARBA00022692"/>
    </source>
</evidence>
<gene>
    <name evidence="14" type="ORF">SAMN05421875_11835</name>
</gene>
<evidence type="ECO:0000256" key="12">
    <source>
        <dbReference type="SAM" id="MobiDB-lite"/>
    </source>
</evidence>
<dbReference type="NCBIfam" id="TIGR01494">
    <property type="entry name" value="ATPase_P-type"/>
    <property type="match status" value="1"/>
</dbReference>
<protein>
    <submittedName>
        <fullName evidence="14">Cu+-exporting ATPase</fullName>
    </submittedName>
</protein>
<evidence type="ECO:0000256" key="7">
    <source>
        <dbReference type="ARBA" id="ARBA00022840"/>
    </source>
</evidence>
<dbReference type="RefSeq" id="WP_092699038.1">
    <property type="nucleotide sequence ID" value="NZ_CAXIQU010000036.1"/>
</dbReference>
<dbReference type="GeneID" id="34232029"/>
<dbReference type="GO" id="GO:0055070">
    <property type="term" value="P:copper ion homeostasis"/>
    <property type="evidence" value="ECO:0007669"/>
    <property type="project" value="TreeGrafter"/>
</dbReference>
<proteinExistence type="inferred from homology"/>
<dbReference type="InterPro" id="IPR027256">
    <property type="entry name" value="P-typ_ATPase_IB"/>
</dbReference>
<dbReference type="PROSITE" id="PS00154">
    <property type="entry name" value="ATPASE_E1_E2"/>
    <property type="match status" value="1"/>
</dbReference>
<feature type="transmembrane region" description="Helical" evidence="11">
    <location>
        <begin position="217"/>
        <end position="236"/>
    </location>
</feature>
<dbReference type="Gene3D" id="3.40.1110.10">
    <property type="entry name" value="Calcium-transporting ATPase, cytoplasmic domain N"/>
    <property type="match status" value="1"/>
</dbReference>
<dbReference type="SUPFAM" id="SSF81653">
    <property type="entry name" value="Calcium ATPase, transduction domain A"/>
    <property type="match status" value="1"/>
</dbReference>
<dbReference type="Gene3D" id="2.70.150.10">
    <property type="entry name" value="Calcium-transporting ATPase, cytoplasmic transduction domain A"/>
    <property type="match status" value="1"/>
</dbReference>
<dbReference type="SMART" id="SM00746">
    <property type="entry name" value="TRASH"/>
    <property type="match status" value="1"/>
</dbReference>
<accession>A0A1H4CAY4</accession>
<dbReference type="InterPro" id="IPR012348">
    <property type="entry name" value="RNR-like"/>
</dbReference>
<dbReference type="InterPro" id="IPR007029">
    <property type="entry name" value="YHS_dom"/>
</dbReference>
<dbReference type="Gene3D" id="1.10.620.20">
    <property type="entry name" value="Ribonucleotide Reductase, subunit A"/>
    <property type="match status" value="1"/>
</dbReference>
<keyword evidence="7 11" id="KW-0067">ATP-binding</keyword>
<dbReference type="GO" id="GO:0043682">
    <property type="term" value="F:P-type divalent copper transporter activity"/>
    <property type="evidence" value="ECO:0007669"/>
    <property type="project" value="TreeGrafter"/>
</dbReference>
<dbReference type="PRINTS" id="PR00943">
    <property type="entry name" value="CUATPASE"/>
</dbReference>
<dbReference type="InterPro" id="IPR018303">
    <property type="entry name" value="ATPase_P-typ_P_site"/>
</dbReference>
<dbReference type="Pfam" id="PF04945">
    <property type="entry name" value="YHS"/>
    <property type="match status" value="1"/>
</dbReference>
<comment type="subcellular location">
    <subcellularLocation>
        <location evidence="1">Cell membrane</location>
        <topology evidence="1">Multi-pass membrane protein</topology>
    </subcellularLocation>
</comment>
<keyword evidence="6 11" id="KW-0547">Nucleotide-binding</keyword>
<keyword evidence="4 11" id="KW-0812">Transmembrane</keyword>
<feature type="transmembrane region" description="Helical" evidence="11">
    <location>
        <begin position="783"/>
        <end position="802"/>
    </location>
</feature>
<dbReference type="SFLD" id="SFLDG00002">
    <property type="entry name" value="C1.7:_P-type_atpase_like"/>
    <property type="match status" value="1"/>
</dbReference>
<keyword evidence="15" id="KW-1185">Reference proteome</keyword>
<evidence type="ECO:0000256" key="11">
    <source>
        <dbReference type="RuleBase" id="RU362081"/>
    </source>
</evidence>